<dbReference type="Proteomes" id="UP000317747">
    <property type="component" value="Unassembled WGS sequence"/>
</dbReference>
<accession>A0A506QPC0</accession>
<comment type="caution">
    <text evidence="6">The sequence shown here is derived from an EMBL/GenBank/DDBJ whole genome shotgun (WGS) entry which is preliminary data.</text>
</comment>
<dbReference type="InterPro" id="IPR014030">
    <property type="entry name" value="Ketoacyl_synth_N"/>
</dbReference>
<dbReference type="OrthoDB" id="9808669at2"/>
<evidence type="ECO:0000313" key="6">
    <source>
        <dbReference type="EMBL" id="TPV48062.1"/>
    </source>
</evidence>
<feature type="domain" description="Ketosynthase family 3 (KS3)" evidence="5">
    <location>
        <begin position="7"/>
        <end position="424"/>
    </location>
</feature>
<dbReference type="GO" id="GO:0006633">
    <property type="term" value="P:fatty acid biosynthetic process"/>
    <property type="evidence" value="ECO:0007669"/>
    <property type="project" value="TreeGrafter"/>
</dbReference>
<gene>
    <name evidence="6" type="ORF">FJW01_02215</name>
</gene>
<name>A0A506QPC0_9GAMM</name>
<comment type="similarity">
    <text evidence="2 4">Belongs to the thiolase-like superfamily. Beta-ketoacyl-ACP synthases family.</text>
</comment>
<dbReference type="PROSITE" id="PS52004">
    <property type="entry name" value="KS3_2"/>
    <property type="match status" value="1"/>
</dbReference>
<dbReference type="InterPro" id="IPR016039">
    <property type="entry name" value="Thiolase-like"/>
</dbReference>
<evidence type="ECO:0000259" key="5">
    <source>
        <dbReference type="PROSITE" id="PS52004"/>
    </source>
</evidence>
<evidence type="ECO:0000256" key="3">
    <source>
        <dbReference type="ARBA" id="ARBA00022679"/>
    </source>
</evidence>
<evidence type="ECO:0000256" key="4">
    <source>
        <dbReference type="RuleBase" id="RU003694"/>
    </source>
</evidence>
<evidence type="ECO:0000313" key="7">
    <source>
        <dbReference type="Proteomes" id="UP000317747"/>
    </source>
</evidence>
<keyword evidence="7" id="KW-1185">Reference proteome</keyword>
<dbReference type="InterPro" id="IPR014031">
    <property type="entry name" value="Ketoacyl_synth_C"/>
</dbReference>
<proteinExistence type="inferred from homology"/>
<dbReference type="Pfam" id="PF00109">
    <property type="entry name" value="ketoacyl-synt"/>
    <property type="match status" value="1"/>
</dbReference>
<dbReference type="PANTHER" id="PTHR11712:SF336">
    <property type="entry name" value="3-OXOACYL-[ACYL-CARRIER-PROTEIN] SYNTHASE, MITOCHONDRIAL"/>
    <property type="match status" value="1"/>
</dbReference>
<dbReference type="SMART" id="SM00825">
    <property type="entry name" value="PKS_KS"/>
    <property type="match status" value="1"/>
</dbReference>
<evidence type="ECO:0000256" key="2">
    <source>
        <dbReference type="ARBA" id="ARBA00008467"/>
    </source>
</evidence>
<reference evidence="6 7" key="1">
    <citation type="submission" date="2019-06" db="EMBL/GenBank/DDBJ databases">
        <title>Taxogenomics and systematics of the genus Pantoea.</title>
        <authorList>
            <person name="Tambong J.T."/>
        </authorList>
    </citation>
    <scope>NUCLEOTIDE SEQUENCE [LARGE SCALE GENOMIC DNA]</scope>
    <source>
        <strain evidence="6 7">LMG 24200</strain>
    </source>
</reference>
<dbReference type="EMBL" id="VHJA01000023">
    <property type="protein sequence ID" value="TPV48062.1"/>
    <property type="molecule type" value="Genomic_DNA"/>
</dbReference>
<dbReference type="CDD" id="cd00834">
    <property type="entry name" value="KAS_I_II"/>
    <property type="match status" value="1"/>
</dbReference>
<dbReference type="SUPFAM" id="SSF53901">
    <property type="entry name" value="Thiolase-like"/>
    <property type="match status" value="2"/>
</dbReference>
<dbReference type="InterPro" id="IPR020841">
    <property type="entry name" value="PKS_Beta-ketoAc_synthase_dom"/>
</dbReference>
<dbReference type="RefSeq" id="WP_128084798.1">
    <property type="nucleotide sequence ID" value="NZ_CP071405.1"/>
</dbReference>
<comment type="pathway">
    <text evidence="1">Lipid metabolism; fatty acid biosynthesis.</text>
</comment>
<sequence length="433" mass="46831">MKNTCDYEPLCISAYGAITPLGNTLEEITANLFNGVSGITEINKFDHHSLGSAFAGIPAEGNEYIRWPKKNRFRNGEIFYAEKAAKDLAHRLNISALYPANEIGCIIGSDEPAIDVEQCIAFTRQLSDHPHRQELIEKAIDHFKVSDLLDLESGAVLKAIHTILPYAGVSFVHMGLCSASTQSIGLAMRAIHSGEISAAIVGGVSAKVTPVNLARLEGMGVVTIDNTYEGHQRSRPFDRQRSGFMLSEGAVLFTIEKQSTVLSRGDQPLLTLLGYGSSLCAENIVAPHQDDLEMKLSMERALQDAGISRDSIDFVSAHGTSTRQNDFHESRAIASVFGAHKPAVTATKGHHGHLIAAAGAMELLTVITSFQHDFLPGILNLEQPDPELVEYVTLVQHNRQQPLRYALKNSFGMGGSAASLVVAKPQNLPGVSL</sequence>
<keyword evidence="3 4" id="KW-0808">Transferase</keyword>
<dbReference type="AlphaFoldDB" id="A0A506QPC0"/>
<protein>
    <submittedName>
        <fullName evidence="6">Beta-ketoacyl-[acyl-carrier-protein] synthase family protein</fullName>
    </submittedName>
</protein>
<dbReference type="Pfam" id="PF02801">
    <property type="entry name" value="Ketoacyl-synt_C"/>
    <property type="match status" value="1"/>
</dbReference>
<dbReference type="InterPro" id="IPR000794">
    <property type="entry name" value="Beta-ketoacyl_synthase"/>
</dbReference>
<dbReference type="GO" id="GO:0004315">
    <property type="term" value="F:3-oxoacyl-[acyl-carrier-protein] synthase activity"/>
    <property type="evidence" value="ECO:0007669"/>
    <property type="project" value="TreeGrafter"/>
</dbReference>
<evidence type="ECO:0000256" key="1">
    <source>
        <dbReference type="ARBA" id="ARBA00005194"/>
    </source>
</evidence>
<dbReference type="PANTHER" id="PTHR11712">
    <property type="entry name" value="POLYKETIDE SYNTHASE-RELATED"/>
    <property type="match status" value="1"/>
</dbReference>
<organism evidence="6 7">
    <name type="scientific">Pantoea deleyi</name>
    <dbReference type="NCBI Taxonomy" id="470932"/>
    <lineage>
        <taxon>Bacteria</taxon>
        <taxon>Pseudomonadati</taxon>
        <taxon>Pseudomonadota</taxon>
        <taxon>Gammaproteobacteria</taxon>
        <taxon>Enterobacterales</taxon>
        <taxon>Erwiniaceae</taxon>
        <taxon>Pantoea</taxon>
    </lineage>
</organism>
<dbReference type="Gene3D" id="3.40.47.10">
    <property type="match status" value="1"/>
</dbReference>